<dbReference type="SUPFAM" id="SSF48208">
    <property type="entry name" value="Six-hairpin glycosidases"/>
    <property type="match status" value="1"/>
</dbReference>
<dbReference type="InterPro" id="IPR054491">
    <property type="entry name" value="MGH1-like_GH"/>
</dbReference>
<protein>
    <submittedName>
        <fullName evidence="5">Putative isomerase</fullName>
    </submittedName>
</protein>
<feature type="signal peptide" evidence="2">
    <location>
        <begin position="1"/>
        <end position="26"/>
    </location>
</feature>
<dbReference type="GO" id="GO:0005993">
    <property type="term" value="P:trehalose catabolic process"/>
    <property type="evidence" value="ECO:0007669"/>
    <property type="project" value="TreeGrafter"/>
</dbReference>
<dbReference type="EMBL" id="JACHJD010000001">
    <property type="protein sequence ID" value="MBB5101098.1"/>
    <property type="molecule type" value="Genomic_DNA"/>
</dbReference>
<dbReference type="InterPro" id="IPR048450">
    <property type="entry name" value="YgjK_N"/>
</dbReference>
<keyword evidence="6" id="KW-1185">Reference proteome</keyword>
<feature type="domain" description="Glucosidase YgjK N-terminal" evidence="3">
    <location>
        <begin position="65"/>
        <end position="300"/>
    </location>
</feature>
<feature type="region of interest" description="Disordered" evidence="1">
    <location>
        <begin position="20"/>
        <end position="40"/>
    </location>
</feature>
<dbReference type="GO" id="GO:0004555">
    <property type="term" value="F:alpha,alpha-trehalase activity"/>
    <property type="evidence" value="ECO:0007669"/>
    <property type="project" value="InterPro"/>
</dbReference>
<proteinExistence type="predicted"/>
<feature type="domain" description="Mannosylglycerate hydrolase MGH1-like glycoside hydrolase" evidence="4">
    <location>
        <begin position="355"/>
        <end position="716"/>
    </location>
</feature>
<feature type="region of interest" description="Disordered" evidence="1">
    <location>
        <begin position="731"/>
        <end position="753"/>
    </location>
</feature>
<dbReference type="PANTHER" id="PTHR23403">
    <property type="entry name" value="TREHALASE"/>
    <property type="match status" value="1"/>
</dbReference>
<feature type="chain" id="PRO_5031328198" evidence="2">
    <location>
        <begin position="27"/>
        <end position="782"/>
    </location>
</feature>
<dbReference type="InterPro" id="IPR001661">
    <property type="entry name" value="Glyco_hydro_37"/>
</dbReference>
<dbReference type="RefSeq" id="WP_212669175.1">
    <property type="nucleotide sequence ID" value="NZ_BMSQ01000003.1"/>
</dbReference>
<dbReference type="AlphaFoldDB" id="A0A7W8ERK2"/>
<sequence>MTRVKPVAALTLALTLAVGTASPSGADDAPRSYNSGNTTRSTTYENVLDLKGVPKSASPGEFNPVNVFADRGAWHAYALPDAEDPTTYGGFSGPLYVAQEYPWWLSRSFSRLRLKEADRTLDLVGGGTPRFTSLPGLLRQRYRLDGLDLTLELRFATDRTALVRARVHNSGRTTRTLAADWSGSLLRPEEGPQRDAPSLITTSRGVAVDFARVREKWDYLTDGTERFQITHREPVRSTLARDTYRTELAAPLRLAPGAARTLDWTESYTFTTSERAREGAAVRRVLADPAAVTAAGDARWRRYVADVTGPVPPARRRLAVKALQTLVTNWRSAAGRIRHDAISPSLSYKWFAGGIWAWDTWKQAVGTARFDPGLAQSQLRAMFDHQIRPGSPSRPQDAGMIPDAVFYNDPSDGGGNWNERNSKPPLAAWAVREVYRHSGDRAFLREMYPKLAAYQAWWYRNRDHDRDGLAEYGATVDPANDSAEQRRLAAAWESGMDNAPRFDAALGTSVVTNRDASGRVTGYSLTQESVDLNAYLAADQSHLAALARELGDKAGERHWRARARATHAAVRERMYDPKSGWFHDTDLADGSRLTARGRGIEGAVPLWTGTASRAQAAAVRDRLTDPAEFATPVPFPTVARSSPYFAPQRYWRGPVWLDQAYFAQAGLRRYGYTAEARALTDRLLAHAGGLADRGPVMENYDPLTGAPLNSPNFSWSAAVLLPMLGGKPSLRLGSRPDRSMSEPACSEMSRLGRDEAAERTPSWAALASRAGTAASGRATKVI</sequence>
<dbReference type="Proteomes" id="UP000549009">
    <property type="component" value="Unassembled WGS sequence"/>
</dbReference>
<evidence type="ECO:0000313" key="5">
    <source>
        <dbReference type="EMBL" id="MBB5101098.1"/>
    </source>
</evidence>
<dbReference type="GO" id="GO:0016853">
    <property type="term" value="F:isomerase activity"/>
    <property type="evidence" value="ECO:0007669"/>
    <property type="project" value="UniProtKB-KW"/>
</dbReference>
<dbReference type="Pfam" id="PF22422">
    <property type="entry name" value="MGH1-like_GH"/>
    <property type="match status" value="1"/>
</dbReference>
<evidence type="ECO:0000259" key="3">
    <source>
        <dbReference type="Pfam" id="PF21152"/>
    </source>
</evidence>
<comment type="caution">
    <text evidence="5">The sequence shown here is derived from an EMBL/GenBank/DDBJ whole genome shotgun (WGS) entry which is preliminary data.</text>
</comment>
<dbReference type="PANTHER" id="PTHR23403:SF1">
    <property type="entry name" value="TREHALASE"/>
    <property type="match status" value="1"/>
</dbReference>
<dbReference type="Pfam" id="PF21152">
    <property type="entry name" value="YgjK_N"/>
    <property type="match status" value="1"/>
</dbReference>
<dbReference type="InterPro" id="IPR012341">
    <property type="entry name" value="6hp_glycosidase-like_sf"/>
</dbReference>
<evidence type="ECO:0000256" key="1">
    <source>
        <dbReference type="SAM" id="MobiDB-lite"/>
    </source>
</evidence>
<gene>
    <name evidence="5" type="ORF">FHS40_000151</name>
</gene>
<accession>A0A7W8ERK2</accession>
<name>A0A7W8ERK2_STRST</name>
<evidence type="ECO:0000313" key="6">
    <source>
        <dbReference type="Proteomes" id="UP000549009"/>
    </source>
</evidence>
<organism evidence="5 6">
    <name type="scientific">Streptomyces spectabilis</name>
    <dbReference type="NCBI Taxonomy" id="68270"/>
    <lineage>
        <taxon>Bacteria</taxon>
        <taxon>Bacillati</taxon>
        <taxon>Actinomycetota</taxon>
        <taxon>Actinomycetes</taxon>
        <taxon>Kitasatosporales</taxon>
        <taxon>Streptomycetaceae</taxon>
        <taxon>Streptomyces</taxon>
    </lineage>
</organism>
<reference evidence="5 6" key="1">
    <citation type="submission" date="2020-08" db="EMBL/GenBank/DDBJ databases">
        <title>Genomic Encyclopedia of Type Strains, Phase III (KMG-III): the genomes of soil and plant-associated and newly described type strains.</title>
        <authorList>
            <person name="Whitman W."/>
        </authorList>
    </citation>
    <scope>NUCLEOTIDE SEQUENCE [LARGE SCALE GENOMIC DNA]</scope>
    <source>
        <strain evidence="5 6">CECT 3146</strain>
    </source>
</reference>
<dbReference type="Gene3D" id="1.50.10.10">
    <property type="match status" value="1"/>
</dbReference>
<evidence type="ECO:0000259" key="4">
    <source>
        <dbReference type="Pfam" id="PF22422"/>
    </source>
</evidence>
<keyword evidence="5" id="KW-0413">Isomerase</keyword>
<dbReference type="InterPro" id="IPR008928">
    <property type="entry name" value="6-hairpin_glycosidase_sf"/>
</dbReference>
<evidence type="ECO:0000256" key="2">
    <source>
        <dbReference type="SAM" id="SignalP"/>
    </source>
</evidence>
<keyword evidence="2" id="KW-0732">Signal</keyword>
<dbReference type="Gene3D" id="2.70.98.50">
    <property type="entry name" value="putative glycoside hydrolase family protein from bacillus halodurans"/>
    <property type="match status" value="1"/>
</dbReference>